<sequence>ISTTVETKSTVTTQFSDGDEMNIYAKTYGDIKAPDFVENIKATYKGGIWDISPKIYLGENEKTFIYAVSPYSDKNTDPKAIVVDVTQQKDVLYSGSFVPVSYTTHIAKLTMKHALSLASLNICTQGYNGNGKLQKLEVTGEEIYVDGSMDISTGKITGNNKGNIVTESDKQLLESGWTEDLPKIWVIPFSTKTKDVNLKATIDGKDYVTSFPEVEMKSGFQYIFRLVLTNYGLEFVADQTIAISLNEDSDEMGALEKYGIISLVHSANEFVLPMLTGDNVFGNVIWGDGITESYSTEAEHSYSADGKKTVVIETWNSTGFELKNMVNVEEIDLSQY</sequence>
<protein>
    <submittedName>
        <fullName evidence="1">Fimbrillin family protein</fullName>
    </submittedName>
</protein>
<dbReference type="Gene3D" id="2.60.40.2620">
    <property type="entry name" value="Fimbrillin-like"/>
    <property type="match status" value="1"/>
</dbReference>
<name>A0A921HZ34_9BACT</name>
<dbReference type="InterPro" id="IPR042278">
    <property type="entry name" value="Mfa-like_1_N"/>
</dbReference>
<dbReference type="Proteomes" id="UP000717835">
    <property type="component" value="Unassembled WGS sequence"/>
</dbReference>
<comment type="caution">
    <text evidence="1">The sequence shown here is derived from an EMBL/GenBank/DDBJ whole genome shotgun (WGS) entry which is preliminary data.</text>
</comment>
<reference evidence="1" key="2">
    <citation type="submission" date="2021-09" db="EMBL/GenBank/DDBJ databases">
        <authorList>
            <person name="Gilroy R."/>
        </authorList>
    </citation>
    <scope>NUCLEOTIDE SEQUENCE</scope>
    <source>
        <strain evidence="1">CHK55-1828</strain>
    </source>
</reference>
<dbReference type="CDD" id="cd13120">
    <property type="entry name" value="BF2867_like_N"/>
    <property type="match status" value="1"/>
</dbReference>
<evidence type="ECO:0000313" key="2">
    <source>
        <dbReference type="Proteomes" id="UP000717835"/>
    </source>
</evidence>
<gene>
    <name evidence="1" type="ORF">K8W02_08035</name>
</gene>
<dbReference type="Gene3D" id="2.60.40.2630">
    <property type="match status" value="1"/>
</dbReference>
<proteinExistence type="predicted"/>
<feature type="non-terminal residue" evidence="1">
    <location>
        <position position="1"/>
    </location>
</feature>
<dbReference type="AlphaFoldDB" id="A0A921HZ34"/>
<dbReference type="EMBL" id="DYVX01000065">
    <property type="protein sequence ID" value="HJF92317.1"/>
    <property type="molecule type" value="Genomic_DNA"/>
</dbReference>
<evidence type="ECO:0000313" key="1">
    <source>
        <dbReference type="EMBL" id="HJF92317.1"/>
    </source>
</evidence>
<dbReference type="RefSeq" id="WP_276827858.1">
    <property type="nucleotide sequence ID" value="NZ_DYVX01000065.1"/>
</dbReference>
<organism evidence="1 2">
    <name type="scientific">Mediterranea massiliensis</name>
    <dbReference type="NCBI Taxonomy" id="1841865"/>
    <lineage>
        <taxon>Bacteria</taxon>
        <taxon>Pseudomonadati</taxon>
        <taxon>Bacteroidota</taxon>
        <taxon>Bacteroidia</taxon>
        <taxon>Bacteroidales</taxon>
        <taxon>Bacteroidaceae</taxon>
        <taxon>Mediterranea</taxon>
    </lineage>
</organism>
<accession>A0A921HZ34</accession>
<reference evidence="1" key="1">
    <citation type="journal article" date="2021" name="PeerJ">
        <title>Extensive microbial diversity within the chicken gut microbiome revealed by metagenomics and culture.</title>
        <authorList>
            <person name="Gilroy R."/>
            <person name="Ravi A."/>
            <person name="Getino M."/>
            <person name="Pursley I."/>
            <person name="Horton D.L."/>
            <person name="Alikhan N.F."/>
            <person name="Baker D."/>
            <person name="Gharbi K."/>
            <person name="Hall N."/>
            <person name="Watson M."/>
            <person name="Adriaenssens E.M."/>
            <person name="Foster-Nyarko E."/>
            <person name="Jarju S."/>
            <person name="Secka A."/>
            <person name="Antonio M."/>
            <person name="Oren A."/>
            <person name="Chaudhuri R.R."/>
            <person name="La Ragione R."/>
            <person name="Hildebrand F."/>
            <person name="Pallen M.J."/>
        </authorList>
    </citation>
    <scope>NUCLEOTIDE SEQUENCE</scope>
    <source>
        <strain evidence="1">CHK55-1828</strain>
    </source>
</reference>